<reference evidence="10 11" key="1">
    <citation type="submission" date="2019-02" db="EMBL/GenBank/DDBJ databases">
        <title>Genome sequencing of the rare red list fungi Hericium alpestre (H. flagellum).</title>
        <authorList>
            <person name="Buettner E."/>
            <person name="Kellner H."/>
        </authorList>
    </citation>
    <scope>NUCLEOTIDE SEQUENCE [LARGE SCALE GENOMIC DNA]</scope>
    <source>
        <strain evidence="10 11">DSM 108284</strain>
    </source>
</reference>
<comment type="caution">
    <text evidence="10">The sequence shown here is derived from an EMBL/GenBank/DDBJ whole genome shotgun (WGS) entry which is preliminary data.</text>
</comment>
<evidence type="ECO:0000256" key="2">
    <source>
        <dbReference type="ARBA" id="ARBA00022723"/>
    </source>
</evidence>
<proteinExistence type="inferred from homology"/>
<keyword evidence="1 6" id="KW-0645">Protease</keyword>
<keyword evidence="3 6" id="KW-0378">Hydrolase</keyword>
<dbReference type="PANTHER" id="PTHR22726">
    <property type="entry name" value="METALLOENDOPEPTIDASE OMA1"/>
    <property type="match status" value="1"/>
</dbReference>
<dbReference type="GO" id="GO:0004222">
    <property type="term" value="F:metalloendopeptidase activity"/>
    <property type="evidence" value="ECO:0007669"/>
    <property type="project" value="InterPro"/>
</dbReference>
<dbReference type="OrthoDB" id="7464992at2759"/>
<dbReference type="EMBL" id="SFCI01000039">
    <property type="protein sequence ID" value="TFY83295.1"/>
    <property type="molecule type" value="Genomic_DNA"/>
</dbReference>
<name>A0A4Z0A9A4_9AGAM</name>
<dbReference type="AlphaFoldDB" id="A0A4Z0A9A4"/>
<evidence type="ECO:0000256" key="1">
    <source>
        <dbReference type="ARBA" id="ARBA00022670"/>
    </source>
</evidence>
<organism evidence="10 11">
    <name type="scientific">Hericium alpestre</name>
    <dbReference type="NCBI Taxonomy" id="135208"/>
    <lineage>
        <taxon>Eukaryota</taxon>
        <taxon>Fungi</taxon>
        <taxon>Dikarya</taxon>
        <taxon>Basidiomycota</taxon>
        <taxon>Agaricomycotina</taxon>
        <taxon>Agaricomycetes</taxon>
        <taxon>Russulales</taxon>
        <taxon>Hericiaceae</taxon>
        <taxon>Hericium</taxon>
    </lineage>
</organism>
<dbReference type="Proteomes" id="UP000298061">
    <property type="component" value="Unassembled WGS sequence"/>
</dbReference>
<feature type="domain" description="Peptidase M48" evidence="9">
    <location>
        <begin position="145"/>
        <end position="396"/>
    </location>
</feature>
<keyword evidence="7" id="KW-0175">Coiled coil</keyword>
<evidence type="ECO:0000256" key="4">
    <source>
        <dbReference type="ARBA" id="ARBA00022833"/>
    </source>
</evidence>
<comment type="cofactor">
    <cofactor evidence="6">
        <name>Zn(2+)</name>
        <dbReference type="ChEBI" id="CHEBI:29105"/>
    </cofactor>
    <text evidence="6">Binds 1 zinc ion per subunit.</text>
</comment>
<dbReference type="GO" id="GO:0006515">
    <property type="term" value="P:protein quality control for misfolded or incompletely synthesized proteins"/>
    <property type="evidence" value="ECO:0007669"/>
    <property type="project" value="TreeGrafter"/>
</dbReference>
<evidence type="ECO:0000313" key="10">
    <source>
        <dbReference type="EMBL" id="TFY83295.1"/>
    </source>
</evidence>
<keyword evidence="11" id="KW-1185">Reference proteome</keyword>
<comment type="similarity">
    <text evidence="6">Belongs to the peptidase M48 family.</text>
</comment>
<dbReference type="GO" id="GO:0034982">
    <property type="term" value="P:mitochondrial protein processing"/>
    <property type="evidence" value="ECO:0007669"/>
    <property type="project" value="TreeGrafter"/>
</dbReference>
<sequence length="425" mass="46931">MPFLLFSAAILASLERTPLTGRWRMILLSPHEEDEISSQLAGSGWYQAVGEVIAKDGPVKLIPPSDWRFAWVRDTLRHLETAIPLLADEASLGSTWLERGPDDIPLPPPTDYPLRARPTETEMLRWCSQIVCHHSASTVVAPISPHRIPGPPYSLIVVDDPDSCNAFSFGFGPDGAGGIVVYSGFLDSILRTVPAAELRMRSASEPGSEEASWWSYLFGSIATVHPPVQRYHPTREQTSELAMLLAHELSHLVLAHHIENLSSRMIVLPGTLSLLGDVLRAVLFPFTMIFGPFVNDAVAEMGSAINIEQIAKLGEFCTTRTQEIEADVVSARLLAHAGFDARRAVDFWERKHSVDSELMECTPSTPRRTHSDSLAMRLVGSGHPVQDLRMQKLREELNRWREERTAARAALADQAQQEQAAAAAS</sequence>
<evidence type="ECO:0000256" key="8">
    <source>
        <dbReference type="SAM" id="SignalP"/>
    </source>
</evidence>
<protein>
    <recommendedName>
        <fullName evidence="9">Peptidase M48 domain-containing protein</fullName>
    </recommendedName>
</protein>
<keyword evidence="4 6" id="KW-0862">Zinc</keyword>
<feature type="coiled-coil region" evidence="7">
    <location>
        <begin position="390"/>
        <end position="417"/>
    </location>
</feature>
<feature type="chain" id="PRO_5021223774" description="Peptidase M48 domain-containing protein" evidence="8">
    <location>
        <begin position="17"/>
        <end position="425"/>
    </location>
</feature>
<evidence type="ECO:0000313" key="11">
    <source>
        <dbReference type="Proteomes" id="UP000298061"/>
    </source>
</evidence>
<keyword evidence="2" id="KW-0479">Metal-binding</keyword>
<feature type="signal peptide" evidence="8">
    <location>
        <begin position="1"/>
        <end position="16"/>
    </location>
</feature>
<evidence type="ECO:0000256" key="6">
    <source>
        <dbReference type="RuleBase" id="RU003983"/>
    </source>
</evidence>
<evidence type="ECO:0000256" key="5">
    <source>
        <dbReference type="ARBA" id="ARBA00023049"/>
    </source>
</evidence>
<dbReference type="InterPro" id="IPR001915">
    <property type="entry name" value="Peptidase_M48"/>
</dbReference>
<dbReference type="GO" id="GO:0005743">
    <property type="term" value="C:mitochondrial inner membrane"/>
    <property type="evidence" value="ECO:0007669"/>
    <property type="project" value="TreeGrafter"/>
</dbReference>
<keyword evidence="5 6" id="KW-0482">Metalloprotease</keyword>
<keyword evidence="8" id="KW-0732">Signal</keyword>
<evidence type="ECO:0000259" key="9">
    <source>
        <dbReference type="Pfam" id="PF01435"/>
    </source>
</evidence>
<evidence type="ECO:0000256" key="3">
    <source>
        <dbReference type="ARBA" id="ARBA00022801"/>
    </source>
</evidence>
<dbReference type="GO" id="GO:0046872">
    <property type="term" value="F:metal ion binding"/>
    <property type="evidence" value="ECO:0007669"/>
    <property type="project" value="UniProtKB-KW"/>
</dbReference>
<evidence type="ECO:0000256" key="7">
    <source>
        <dbReference type="SAM" id="Coils"/>
    </source>
</evidence>
<accession>A0A4Z0A9A4</accession>
<dbReference type="InterPro" id="IPR051156">
    <property type="entry name" value="Mito/Outer_Membr_Metalloprot"/>
</dbReference>
<dbReference type="Pfam" id="PF01435">
    <property type="entry name" value="Peptidase_M48"/>
    <property type="match status" value="1"/>
</dbReference>
<gene>
    <name evidence="10" type="ORF">EWM64_g725</name>
</gene>
<dbReference type="PANTHER" id="PTHR22726:SF18">
    <property type="entry name" value="PEPTIDASE M48 DOMAIN-CONTAINING PROTEIN"/>
    <property type="match status" value="1"/>
</dbReference>